<dbReference type="Proteomes" id="UP000265768">
    <property type="component" value="Unassembled WGS sequence"/>
</dbReference>
<keyword evidence="3" id="KW-0808">Transferase</keyword>
<feature type="transmembrane region" description="Helical" evidence="2">
    <location>
        <begin position="553"/>
        <end position="582"/>
    </location>
</feature>
<feature type="transmembrane region" description="Helical" evidence="2">
    <location>
        <begin position="465"/>
        <end position="486"/>
    </location>
</feature>
<organism evidence="3 4">
    <name type="scientific">Bailinhaonella thermotolerans</name>
    <dbReference type="NCBI Taxonomy" id="1070861"/>
    <lineage>
        <taxon>Bacteria</taxon>
        <taxon>Bacillati</taxon>
        <taxon>Actinomycetota</taxon>
        <taxon>Actinomycetes</taxon>
        <taxon>Streptosporangiales</taxon>
        <taxon>Streptosporangiaceae</taxon>
        <taxon>Bailinhaonella</taxon>
    </lineage>
</organism>
<reference evidence="3 4" key="1">
    <citation type="submission" date="2018-09" db="EMBL/GenBank/DDBJ databases">
        <title>YIM 75507 draft genome.</title>
        <authorList>
            <person name="Tang S."/>
            <person name="Feng Y."/>
        </authorList>
    </citation>
    <scope>NUCLEOTIDE SEQUENCE [LARGE SCALE GENOMIC DNA]</scope>
    <source>
        <strain evidence="3 4">YIM 75507</strain>
    </source>
</reference>
<dbReference type="OrthoDB" id="3734530at2"/>
<feature type="transmembrane region" description="Helical" evidence="2">
    <location>
        <begin position="589"/>
        <end position="609"/>
    </location>
</feature>
<evidence type="ECO:0000313" key="4">
    <source>
        <dbReference type="Proteomes" id="UP000265768"/>
    </source>
</evidence>
<dbReference type="PANTHER" id="PTHR43685">
    <property type="entry name" value="GLYCOSYLTRANSFERASE"/>
    <property type="match status" value="1"/>
</dbReference>
<dbReference type="AlphaFoldDB" id="A0A3A4BGQ0"/>
<name>A0A3A4BGQ0_9ACTN</name>
<dbReference type="Gene3D" id="3.90.550.10">
    <property type="entry name" value="Spore Coat Polysaccharide Biosynthesis Protein SpsA, Chain A"/>
    <property type="match status" value="1"/>
</dbReference>
<dbReference type="Pfam" id="PF13641">
    <property type="entry name" value="Glyco_tranf_2_3"/>
    <property type="match status" value="1"/>
</dbReference>
<proteinExistence type="predicted"/>
<comment type="caution">
    <text evidence="3">The sequence shown here is derived from an EMBL/GenBank/DDBJ whole genome shotgun (WGS) entry which is preliminary data.</text>
</comment>
<dbReference type="GO" id="GO:0016740">
    <property type="term" value="F:transferase activity"/>
    <property type="evidence" value="ECO:0007669"/>
    <property type="project" value="UniProtKB-KW"/>
</dbReference>
<feature type="transmembrane region" description="Helical" evidence="2">
    <location>
        <begin position="650"/>
        <end position="668"/>
    </location>
</feature>
<dbReference type="RefSeq" id="WP_119928630.1">
    <property type="nucleotide sequence ID" value="NZ_QZEY01000009.1"/>
</dbReference>
<dbReference type="SUPFAM" id="SSF53448">
    <property type="entry name" value="Nucleotide-diphospho-sugar transferases"/>
    <property type="match status" value="1"/>
</dbReference>
<evidence type="ECO:0000256" key="1">
    <source>
        <dbReference type="SAM" id="MobiDB-lite"/>
    </source>
</evidence>
<dbReference type="EMBL" id="QZEY01000009">
    <property type="protein sequence ID" value="RJL30482.1"/>
    <property type="molecule type" value="Genomic_DNA"/>
</dbReference>
<accession>A0A3A4BGQ0</accession>
<dbReference type="InterPro" id="IPR050834">
    <property type="entry name" value="Glycosyltransf_2"/>
</dbReference>
<feature type="region of interest" description="Disordered" evidence="1">
    <location>
        <begin position="1007"/>
        <end position="1041"/>
    </location>
</feature>
<protein>
    <submittedName>
        <fullName evidence="3">Glycosyltransferase family 2 protein</fullName>
    </submittedName>
</protein>
<keyword evidence="2" id="KW-1133">Transmembrane helix</keyword>
<feature type="transmembrane region" description="Helical" evidence="2">
    <location>
        <begin position="713"/>
        <end position="732"/>
    </location>
</feature>
<feature type="transmembrane region" description="Helical" evidence="2">
    <location>
        <begin position="523"/>
        <end position="541"/>
    </location>
</feature>
<keyword evidence="4" id="KW-1185">Reference proteome</keyword>
<feature type="transmembrane region" description="Helical" evidence="2">
    <location>
        <begin position="744"/>
        <end position="766"/>
    </location>
</feature>
<keyword evidence="2" id="KW-0472">Membrane</keyword>
<dbReference type="InterPro" id="IPR029044">
    <property type="entry name" value="Nucleotide-diphossugar_trans"/>
</dbReference>
<evidence type="ECO:0000256" key="2">
    <source>
        <dbReference type="SAM" id="Phobius"/>
    </source>
</evidence>
<dbReference type="PANTHER" id="PTHR43685:SF3">
    <property type="entry name" value="SLR2126 PROTEIN"/>
    <property type="match status" value="1"/>
</dbReference>
<gene>
    <name evidence="3" type="ORF">D5H75_23250</name>
</gene>
<sequence length="1041" mass="108996">MHNARHIVTAVVVAHDGARWLPETLDGLFGQTRPVDRALAVDNGSRDGSAALLAEAFPRVITLSRSAGFGEAVAEAVRAAHPVEGAVEWLWLLHDDCAPAADALECLLEIAEADPRAAVLGPKLLDWLDRRVLVEIGVTVDKGGRRETGLEYREYDQGQHDGVRESLAVSTAGMLVRRDVFEQVGGFDDELPLFRDDIDLCWRIRAAGHRVLVVTDAVAWHAEAASRRRRRIAATGDHPRRADRRNALYVLAANLPTGAFLAALVRGIVGSLLRTLLFLLAKQPANALDEIAALAAVLGSPGRIRRARKRRGKAKRKTYPQVRKYFAPPGQGLRRIGEMVRGWLAGTGPVESAGRHHAVVAEPGEEEGEELLSDSGGLLQRIFTSPAVLLTLALLAVTLVAERSLLAGEGRIGGGALPPVYGGARDLWDQYLSGFHPIGVGTSADAPPYVAVLAVVSTLLLGKPWLAVTVLLLGCVPLAGLTAYLATRRVLDDVPARLWIAASYALLPVATGAIAAGRLGTAVVFVLLPVYAVLAAAVIGAERRVARRAAWALGLLLAVGTAFAPLVWLLALPLGGLAALAFGGVRRGVGVSLAIALLTPAALLGPWLYTLVLNPPRFLLEAGLHRPGLVDARLAPEALLLLSPGGPGMPPVWVTGGVVFAALAGLLLRRHRLFVAAGWTLALFGVLVAILVARTRVAPVSGGPEAHAWPGVALAFAATGLLVAAGVAARRIGELRAAGGVRRLSATLVVLVACAAPLLAAGAWIWKGAQGPLDRDNVSAVPALAAATAGEGERARTLILRVAGDGRVDYTIVRGRDPLVGEPDIPVAEDLRKRVDAAVAGLASGRGGDDVAVLGSFAVRFVVAPGKVPETLARTLDSQPGLARVSLSPIGGIWQLTRPAPRLSVVDAKGAAVTLPAGRVNASATVPSGGGGRLLVLREPAGPDWRATLDGVALEPRVAEGWAQAFALPEDGGVVTVTRAQFWRDAWVVTQGLLVLVVVVLALPGAKNDDPLAESPPEERPTGRRGQRRRGRTPDTVGAAS</sequence>
<feature type="transmembrane region" description="Helical" evidence="2">
    <location>
        <begin position="248"/>
        <end position="269"/>
    </location>
</feature>
<feature type="transmembrane region" description="Helical" evidence="2">
    <location>
        <begin position="673"/>
        <end position="693"/>
    </location>
</feature>
<evidence type="ECO:0000313" key="3">
    <source>
        <dbReference type="EMBL" id="RJL30482.1"/>
    </source>
</evidence>
<keyword evidence="2" id="KW-0812">Transmembrane</keyword>